<keyword evidence="3" id="KW-1185">Reference proteome</keyword>
<accession>A0ABP1YKY5</accession>
<protein>
    <submittedName>
        <fullName evidence="2">Uncharacterized protein</fullName>
    </submittedName>
</protein>
<keyword evidence="1" id="KW-1133">Transmembrane helix</keyword>
<dbReference type="EMBL" id="CQEH01000001">
    <property type="protein sequence ID" value="CNK49089.1"/>
    <property type="molecule type" value="Genomic_DNA"/>
</dbReference>
<proteinExistence type="predicted"/>
<dbReference type="InterPro" id="IPR045644">
    <property type="entry name" value="DUF6404"/>
</dbReference>
<evidence type="ECO:0000313" key="3">
    <source>
        <dbReference type="Proteomes" id="UP000038647"/>
    </source>
</evidence>
<comment type="caution">
    <text evidence="2">The sequence shown here is derived from an EMBL/GenBank/DDBJ whole genome shotgun (WGS) entry which is preliminary data.</text>
</comment>
<feature type="transmembrane region" description="Helical" evidence="1">
    <location>
        <begin position="48"/>
        <end position="68"/>
    </location>
</feature>
<keyword evidence="1" id="KW-0812">Transmembrane</keyword>
<sequence>MTFDEKKKRALKLMEEKKMWRSNYAPPILLLLWKLGFQIPPTPFAPFWLNILCFGSFFGFGWGMVMWFTTWNAVGYSISMVLQMSFTTGLLFGFFMALYHYWRRRVNKLPDWNSLR</sequence>
<evidence type="ECO:0000256" key="1">
    <source>
        <dbReference type="SAM" id="Phobius"/>
    </source>
</evidence>
<gene>
    <name evidence="2" type="ORF">ERS137966_00405</name>
</gene>
<dbReference type="RefSeq" id="WP_042840614.1">
    <property type="nucleotide sequence ID" value="NZ_CQEH01000001.1"/>
</dbReference>
<feature type="transmembrane region" description="Helical" evidence="1">
    <location>
        <begin position="80"/>
        <end position="102"/>
    </location>
</feature>
<organism evidence="2 3">
    <name type="scientific">Yersinia aldovae</name>
    <dbReference type="NCBI Taxonomy" id="29483"/>
    <lineage>
        <taxon>Bacteria</taxon>
        <taxon>Pseudomonadati</taxon>
        <taxon>Pseudomonadota</taxon>
        <taxon>Gammaproteobacteria</taxon>
        <taxon>Enterobacterales</taxon>
        <taxon>Yersiniaceae</taxon>
        <taxon>Yersinia</taxon>
    </lineage>
</organism>
<dbReference type="Pfam" id="PF19942">
    <property type="entry name" value="DUF6404"/>
    <property type="match status" value="1"/>
</dbReference>
<reference evidence="2 3" key="1">
    <citation type="submission" date="2015-03" db="EMBL/GenBank/DDBJ databases">
        <authorList>
            <consortium name="Pathogen Informatics"/>
            <person name="Murphy D."/>
        </authorList>
    </citation>
    <scope>NUCLEOTIDE SEQUENCE [LARGE SCALE GENOMIC DNA]</scope>
    <source>
        <strain evidence="2 3">IP08791</strain>
    </source>
</reference>
<name>A0ABP1YKY5_YERAL</name>
<keyword evidence="1" id="KW-0472">Membrane</keyword>
<evidence type="ECO:0000313" key="2">
    <source>
        <dbReference type="EMBL" id="CNK49089.1"/>
    </source>
</evidence>
<dbReference type="Proteomes" id="UP000038647">
    <property type="component" value="Unassembled WGS sequence"/>
</dbReference>